<dbReference type="RefSeq" id="WP_077272280.1">
    <property type="nucleotide sequence ID" value="NZ_JAIQUR010000004.1"/>
</dbReference>
<sequence length="117" mass="13566">MFSNELEEGLMRSLMSFFDENHNKSVIIEWKDGTKIKVLLDTFYETDNGLEIEECGYEEYYACAITIQKVINLPNELIQSISYPARSEIKVGVGTEISYHNAPERIYTLNGEMVWEK</sequence>
<gene>
    <name evidence="1" type="ORF">FCV25_14240</name>
</gene>
<reference evidence="1 2" key="1">
    <citation type="submission" date="2019-04" db="EMBL/GenBank/DDBJ databases">
        <title>Genome sequencing of Clostridium botulinum Groups I-IV and Clostridium butyricum.</title>
        <authorList>
            <person name="Brunt J."/>
            <person name="Van Vliet A.H.M."/>
            <person name="Stringer S.C."/>
            <person name="Carter A.T."/>
            <person name="Peck M.W."/>
        </authorList>
    </citation>
    <scope>NUCLEOTIDE SEQUENCE [LARGE SCALE GENOMIC DNA]</scope>
    <source>
        <strain evidence="1 2">IFR 18/054</strain>
    </source>
</reference>
<proteinExistence type="predicted"/>
<accession>A0A6B4BIE0</accession>
<evidence type="ECO:0000313" key="1">
    <source>
        <dbReference type="EMBL" id="NFF02904.1"/>
    </source>
</evidence>
<name>A0A6B4BIE0_CLOBO</name>
<dbReference type="AlphaFoldDB" id="A0A6B4BIE0"/>
<dbReference type="Proteomes" id="UP000472521">
    <property type="component" value="Unassembled WGS sequence"/>
</dbReference>
<organism evidence="1 2">
    <name type="scientific">Clostridium botulinum</name>
    <dbReference type="NCBI Taxonomy" id="1491"/>
    <lineage>
        <taxon>Bacteria</taxon>
        <taxon>Bacillati</taxon>
        <taxon>Bacillota</taxon>
        <taxon>Clostridia</taxon>
        <taxon>Eubacteriales</taxon>
        <taxon>Clostridiaceae</taxon>
        <taxon>Clostridium</taxon>
    </lineage>
</organism>
<comment type="caution">
    <text evidence="1">The sequence shown here is derived from an EMBL/GenBank/DDBJ whole genome shotgun (WGS) entry which is preliminary data.</text>
</comment>
<evidence type="ECO:0000313" key="2">
    <source>
        <dbReference type="Proteomes" id="UP000472521"/>
    </source>
</evidence>
<dbReference type="EMBL" id="SWND01000008">
    <property type="protein sequence ID" value="NFF02904.1"/>
    <property type="molecule type" value="Genomic_DNA"/>
</dbReference>
<protein>
    <submittedName>
        <fullName evidence="1">Uncharacterized protein</fullName>
    </submittedName>
</protein>